<keyword evidence="6" id="KW-0378">Hydrolase</keyword>
<evidence type="ECO:0000256" key="5">
    <source>
        <dbReference type="ARBA" id="ARBA00022723"/>
    </source>
</evidence>
<dbReference type="InterPro" id="IPR027806">
    <property type="entry name" value="HARBI1_dom"/>
</dbReference>
<accession>A0A151QVD6</accession>
<sequence length="196" mass="23610">MFLHILSHNLKYRVMHFSSYRSKEIISRQFNNILRAVMKVSRDYLKFHTYLEGPSENKWRWFEKCAGALDETHILVTVSLKDRPKYRNRNGDITPQNFKELFNLRHSSARNAIKRYFGILKERWSILRTTSIFYIKIQIRIINDCFVLHNLIRDKQQIDQLLEVQDLELLSIVDEELTNQWRERVQNNVIDKVATI</sequence>
<dbReference type="AlphaFoldDB" id="A0A151QVD6"/>
<evidence type="ECO:0000256" key="4">
    <source>
        <dbReference type="ARBA" id="ARBA00022722"/>
    </source>
</evidence>
<feature type="domain" description="DDE Tnp4" evidence="8">
    <location>
        <begin position="84"/>
        <end position="150"/>
    </location>
</feature>
<evidence type="ECO:0000256" key="3">
    <source>
        <dbReference type="ARBA" id="ARBA00006958"/>
    </source>
</evidence>
<name>A0A151QVD6_CAJCA</name>
<evidence type="ECO:0000259" key="8">
    <source>
        <dbReference type="Pfam" id="PF13359"/>
    </source>
</evidence>
<evidence type="ECO:0000256" key="7">
    <source>
        <dbReference type="ARBA" id="ARBA00023242"/>
    </source>
</evidence>
<dbReference type="Proteomes" id="UP000075243">
    <property type="component" value="Unassembled WGS sequence"/>
</dbReference>
<keyword evidence="7" id="KW-0539">Nucleus</keyword>
<comment type="similarity">
    <text evidence="3">Belongs to the HARBI1 family.</text>
</comment>
<keyword evidence="10" id="KW-1185">Reference proteome</keyword>
<dbReference type="PANTHER" id="PTHR22930">
    <property type="match status" value="1"/>
</dbReference>
<dbReference type="OMA" id="IRIINDC"/>
<dbReference type="STRING" id="3821.A0A151QVD6"/>
<evidence type="ECO:0000313" key="9">
    <source>
        <dbReference type="EMBL" id="KYP34236.1"/>
    </source>
</evidence>
<reference evidence="9" key="1">
    <citation type="journal article" date="2012" name="Nat. Biotechnol.">
        <title>Draft genome sequence of pigeonpea (Cajanus cajan), an orphan legume crop of resource-poor farmers.</title>
        <authorList>
            <person name="Varshney R.K."/>
            <person name="Chen W."/>
            <person name="Li Y."/>
            <person name="Bharti A.K."/>
            <person name="Saxena R.K."/>
            <person name="Schlueter J.A."/>
            <person name="Donoghue M.T."/>
            <person name="Azam S."/>
            <person name="Fan G."/>
            <person name="Whaley A.M."/>
            <person name="Farmer A.D."/>
            <person name="Sheridan J."/>
            <person name="Iwata A."/>
            <person name="Tuteja R."/>
            <person name="Penmetsa R.V."/>
            <person name="Wu W."/>
            <person name="Upadhyaya H.D."/>
            <person name="Yang S.P."/>
            <person name="Shah T."/>
            <person name="Saxena K.B."/>
            <person name="Michael T."/>
            <person name="McCombie W.R."/>
            <person name="Yang B."/>
            <person name="Zhang G."/>
            <person name="Yang H."/>
            <person name="Wang J."/>
            <person name="Spillane C."/>
            <person name="Cook D.R."/>
            <person name="May G.D."/>
            <person name="Xu X."/>
            <person name="Jackson S.A."/>
        </authorList>
    </citation>
    <scope>NUCLEOTIDE SEQUENCE [LARGE SCALE GENOMIC DNA]</scope>
</reference>
<evidence type="ECO:0000256" key="1">
    <source>
        <dbReference type="ARBA" id="ARBA00001968"/>
    </source>
</evidence>
<dbReference type="GO" id="GO:0004518">
    <property type="term" value="F:nuclease activity"/>
    <property type="evidence" value="ECO:0007669"/>
    <property type="project" value="UniProtKB-KW"/>
</dbReference>
<comment type="subcellular location">
    <subcellularLocation>
        <location evidence="2">Nucleus</location>
    </subcellularLocation>
</comment>
<gene>
    <name evidence="9" type="ORF">KK1_044834</name>
</gene>
<protein>
    <recommendedName>
        <fullName evidence="8">DDE Tnp4 domain-containing protein</fullName>
    </recommendedName>
</protein>
<dbReference type="GO" id="GO:0016787">
    <property type="term" value="F:hydrolase activity"/>
    <property type="evidence" value="ECO:0007669"/>
    <property type="project" value="UniProtKB-KW"/>
</dbReference>
<comment type="cofactor">
    <cofactor evidence="1">
        <name>a divalent metal cation</name>
        <dbReference type="ChEBI" id="CHEBI:60240"/>
    </cofactor>
</comment>
<dbReference type="GO" id="GO:0005634">
    <property type="term" value="C:nucleus"/>
    <property type="evidence" value="ECO:0007669"/>
    <property type="project" value="UniProtKB-SubCell"/>
</dbReference>
<evidence type="ECO:0000256" key="6">
    <source>
        <dbReference type="ARBA" id="ARBA00022801"/>
    </source>
</evidence>
<dbReference type="EMBL" id="KQ484645">
    <property type="protein sequence ID" value="KYP34236.1"/>
    <property type="molecule type" value="Genomic_DNA"/>
</dbReference>
<dbReference type="InterPro" id="IPR045249">
    <property type="entry name" value="HARBI1-like"/>
</dbReference>
<evidence type="ECO:0000256" key="2">
    <source>
        <dbReference type="ARBA" id="ARBA00004123"/>
    </source>
</evidence>
<organism evidence="9 10">
    <name type="scientific">Cajanus cajan</name>
    <name type="common">Pigeon pea</name>
    <name type="synonym">Cajanus indicus</name>
    <dbReference type="NCBI Taxonomy" id="3821"/>
    <lineage>
        <taxon>Eukaryota</taxon>
        <taxon>Viridiplantae</taxon>
        <taxon>Streptophyta</taxon>
        <taxon>Embryophyta</taxon>
        <taxon>Tracheophyta</taxon>
        <taxon>Spermatophyta</taxon>
        <taxon>Magnoliopsida</taxon>
        <taxon>eudicotyledons</taxon>
        <taxon>Gunneridae</taxon>
        <taxon>Pentapetalae</taxon>
        <taxon>rosids</taxon>
        <taxon>fabids</taxon>
        <taxon>Fabales</taxon>
        <taxon>Fabaceae</taxon>
        <taxon>Papilionoideae</taxon>
        <taxon>50 kb inversion clade</taxon>
        <taxon>NPAAA clade</taxon>
        <taxon>indigoferoid/millettioid clade</taxon>
        <taxon>Phaseoleae</taxon>
        <taxon>Cajanus</taxon>
    </lineage>
</organism>
<dbReference type="Pfam" id="PF13359">
    <property type="entry name" value="DDE_Tnp_4"/>
    <property type="match status" value="1"/>
</dbReference>
<dbReference type="Gramene" id="C.cajan_43804.t">
    <property type="protein sequence ID" value="C.cajan_43804.t"/>
    <property type="gene ID" value="C.cajan_43804"/>
</dbReference>
<keyword evidence="5" id="KW-0479">Metal-binding</keyword>
<dbReference type="GO" id="GO:0046872">
    <property type="term" value="F:metal ion binding"/>
    <property type="evidence" value="ECO:0007669"/>
    <property type="project" value="UniProtKB-KW"/>
</dbReference>
<proteinExistence type="inferred from homology"/>
<dbReference type="PANTHER" id="PTHR22930:SF281">
    <property type="entry name" value="NUCLEASE"/>
    <property type="match status" value="1"/>
</dbReference>
<evidence type="ECO:0000313" key="10">
    <source>
        <dbReference type="Proteomes" id="UP000075243"/>
    </source>
</evidence>
<keyword evidence="4" id="KW-0540">Nuclease</keyword>